<dbReference type="Proteomes" id="UP001374579">
    <property type="component" value="Unassembled WGS sequence"/>
</dbReference>
<dbReference type="InterPro" id="IPR007725">
    <property type="entry name" value="TIMELESS_C"/>
</dbReference>
<evidence type="ECO:0000313" key="7">
    <source>
        <dbReference type="EMBL" id="KAK7090139.1"/>
    </source>
</evidence>
<keyword evidence="8" id="KW-1185">Reference proteome</keyword>
<keyword evidence="3" id="KW-0539">Nucleus</keyword>
<evidence type="ECO:0000259" key="6">
    <source>
        <dbReference type="Pfam" id="PF05029"/>
    </source>
</evidence>
<comment type="caution">
    <text evidence="7">The sequence shown here is derived from an EMBL/GenBank/DDBJ whole genome shotgun (WGS) entry which is preliminary data.</text>
</comment>
<dbReference type="InterPro" id="IPR006906">
    <property type="entry name" value="Timeless_N"/>
</dbReference>
<proteinExistence type="inferred from homology"/>
<feature type="compositionally biased region" description="Basic and acidic residues" evidence="4">
    <location>
        <begin position="402"/>
        <end position="418"/>
    </location>
</feature>
<name>A0AAN9G028_9CAEN</name>
<accession>A0AAN9G028</accession>
<dbReference type="EMBL" id="JBAMIC010000024">
    <property type="protein sequence ID" value="KAK7090139.1"/>
    <property type="molecule type" value="Genomic_DNA"/>
</dbReference>
<reference evidence="7 8" key="1">
    <citation type="submission" date="2024-02" db="EMBL/GenBank/DDBJ databases">
        <title>Chromosome-scale genome assembly of the rough periwinkle Littorina saxatilis.</title>
        <authorList>
            <person name="De Jode A."/>
            <person name="Faria R."/>
            <person name="Formenti G."/>
            <person name="Sims Y."/>
            <person name="Smith T.P."/>
            <person name="Tracey A."/>
            <person name="Wood J.M.D."/>
            <person name="Zagrodzka Z.B."/>
            <person name="Johannesson K."/>
            <person name="Butlin R.K."/>
            <person name="Leder E.H."/>
        </authorList>
    </citation>
    <scope>NUCLEOTIDE SEQUENCE [LARGE SCALE GENOMIC DNA]</scope>
    <source>
        <strain evidence="7">Snail1</strain>
        <tissue evidence="7">Muscle</tissue>
    </source>
</reference>
<feature type="region of interest" description="Disordered" evidence="4">
    <location>
        <begin position="299"/>
        <end position="345"/>
    </location>
</feature>
<feature type="domain" description="Timeless C-terminal" evidence="6">
    <location>
        <begin position="883"/>
        <end position="984"/>
    </location>
</feature>
<evidence type="ECO:0000256" key="1">
    <source>
        <dbReference type="ARBA" id="ARBA00004123"/>
    </source>
</evidence>
<organism evidence="7 8">
    <name type="scientific">Littorina saxatilis</name>
    <dbReference type="NCBI Taxonomy" id="31220"/>
    <lineage>
        <taxon>Eukaryota</taxon>
        <taxon>Metazoa</taxon>
        <taxon>Spiralia</taxon>
        <taxon>Lophotrochozoa</taxon>
        <taxon>Mollusca</taxon>
        <taxon>Gastropoda</taxon>
        <taxon>Caenogastropoda</taxon>
        <taxon>Littorinimorpha</taxon>
        <taxon>Littorinoidea</taxon>
        <taxon>Littorinidae</taxon>
        <taxon>Littorina</taxon>
    </lineage>
</organism>
<comment type="similarity">
    <text evidence="2">Belongs to the timeless family.</text>
</comment>
<dbReference type="InterPro" id="IPR044998">
    <property type="entry name" value="Timeless"/>
</dbReference>
<dbReference type="Pfam" id="PF04821">
    <property type="entry name" value="TIMELESS"/>
    <property type="match status" value="1"/>
</dbReference>
<gene>
    <name evidence="7" type="ORF">V1264_009980</name>
</gene>
<protein>
    <submittedName>
        <fullName evidence="7">Uncharacterized protein</fullName>
    </submittedName>
</protein>
<dbReference type="AlphaFoldDB" id="A0AAN9G028"/>
<dbReference type="GO" id="GO:0031298">
    <property type="term" value="C:replication fork protection complex"/>
    <property type="evidence" value="ECO:0007669"/>
    <property type="project" value="TreeGrafter"/>
</dbReference>
<dbReference type="GO" id="GO:0048511">
    <property type="term" value="P:rhythmic process"/>
    <property type="evidence" value="ECO:0007669"/>
    <property type="project" value="UniProtKB-KW"/>
</dbReference>
<dbReference type="PANTHER" id="PTHR22940">
    <property type="entry name" value="TIMEOUT/TIMELESS-2"/>
    <property type="match status" value="1"/>
</dbReference>
<evidence type="ECO:0000256" key="4">
    <source>
        <dbReference type="SAM" id="MobiDB-lite"/>
    </source>
</evidence>
<dbReference type="GO" id="GO:0043111">
    <property type="term" value="P:replication fork arrest"/>
    <property type="evidence" value="ECO:0007669"/>
    <property type="project" value="TreeGrafter"/>
</dbReference>
<dbReference type="GO" id="GO:0000076">
    <property type="term" value="P:DNA replication checkpoint signaling"/>
    <property type="evidence" value="ECO:0007669"/>
    <property type="project" value="TreeGrafter"/>
</dbReference>
<feature type="domain" description="Timeless N-terminal" evidence="5">
    <location>
        <begin position="24"/>
        <end position="256"/>
    </location>
</feature>
<feature type="region of interest" description="Disordered" evidence="4">
    <location>
        <begin position="360"/>
        <end position="424"/>
    </location>
</feature>
<dbReference type="PANTHER" id="PTHR22940:SF5">
    <property type="entry name" value="PROTEIN TIMELESS"/>
    <property type="match status" value="1"/>
</dbReference>
<feature type="compositionally biased region" description="Polar residues" evidence="4">
    <location>
        <begin position="386"/>
        <end position="401"/>
    </location>
</feature>
<evidence type="ECO:0000313" key="8">
    <source>
        <dbReference type="Proteomes" id="UP001374579"/>
    </source>
</evidence>
<evidence type="ECO:0000256" key="3">
    <source>
        <dbReference type="ARBA" id="ARBA00023242"/>
    </source>
</evidence>
<comment type="subcellular location">
    <subcellularLocation>
        <location evidence="1">Nucleus</location>
    </subcellularLocation>
</comment>
<evidence type="ECO:0000256" key="2">
    <source>
        <dbReference type="ARBA" id="ARBA00008174"/>
    </source>
</evidence>
<sequence>MEWNIMEPGGSGAGGLGCFVGDIYVPSDDCEEILDEIIDNLSREDPKLRNERRKLSFDSVVQKDLVPLVMCCTDEDILARVVRLLANLTQPLDVFLQQGVPLASQCRREIDTLVHSAKLRCTDLDFFKSLANRMEMALNRSGETVSATDSELLNHALLLLRNLLHTGSDDDTHASEASILLQSMLSSLFLAEMDKLVLRTLNHPQKAEWVVSNVQLLSLVFKDYAGALLEGDCDEDDDRDDCESRSDDDSVSDIFEFIPSQTSKFLSQNFHRQLQIGEAIIELGETAASLAAKQNTADCAFPGEEGGASREGEENNMQTDDDSTDWEQRGEACVSSTKAEPCHGGEENMLALLASDTGKSLQEDSISEHALTTHRATEDKVGRQLAGTSTDSGRPNSSQSDKPGERTPEEREEGVGKEEDNDSGVEEFAAMVWDNVETGGATSSDEEKALSELSAGSCLMDGDIIVAYLRKFATDIVTSGLSNLARCLMKALMTSYDGVLDDSFFMWTVGFFVSFARRARIEFSQYRDVLNLDVFGFLVYQGYRNCEKLAAQIKKQEPCPLVRYRLHLVVCSLNQLFQVILTHTTETGENREYIHTMQKCLAQMGDLQRLFILLIRWQRSPYLDGVYLRDLIHTNHTYLLLLEDWVSRGYLPPRFTMLSHIKQYATVDVMQRYGSMLEQYTQNTESLNVAIMTMMYHIAGDCNRAEVLLQLPILKTFSELWGHVTCHKYGEFSDLIEFILESFMGNAFKDPVQWAQKQMFDTSSCGPEPDSAGNTTENVTEVGGLTEEEQDLVFTWSTDLQGSVSIVDDMVRRLHSRGSTATRLQVMLHLLQNGWLEDKQMEALSEEIKELQQTSSSTSQEDQIDAELSALSQEELIPFLVAKISGKGFQEQLLWLQEQLLEAAYVRLGVRENKYRIHVEEPLARFYALQDKSIPLVTVNEEQEGVVREAYFTALLHALGIFSTDTVPSCVFCRIPQFLSPAELVKKAQQLGDIDPTLMKFNLTEVQDDLHYTEFAPLFKNHNADDSAKDQSMDLRPDQSHQWLNYVACFRQLKGSAQSSQGQA</sequence>
<dbReference type="Pfam" id="PF05029">
    <property type="entry name" value="TIMELESS_C"/>
    <property type="match status" value="1"/>
</dbReference>
<evidence type="ECO:0000259" key="5">
    <source>
        <dbReference type="Pfam" id="PF04821"/>
    </source>
</evidence>
<dbReference type="GO" id="GO:0003677">
    <property type="term" value="F:DNA binding"/>
    <property type="evidence" value="ECO:0007669"/>
    <property type="project" value="TreeGrafter"/>
</dbReference>
<dbReference type="GO" id="GO:0006281">
    <property type="term" value="P:DNA repair"/>
    <property type="evidence" value="ECO:0007669"/>
    <property type="project" value="TreeGrafter"/>
</dbReference>